<proteinExistence type="predicted"/>
<dbReference type="Pfam" id="PF07679">
    <property type="entry name" value="I-set"/>
    <property type="match status" value="1"/>
</dbReference>
<dbReference type="Pfam" id="PF21339">
    <property type="entry name" value="VEGFR-1-like_Ig-like"/>
    <property type="match status" value="1"/>
</dbReference>
<dbReference type="InterPro" id="IPR036179">
    <property type="entry name" value="Ig-like_dom_sf"/>
</dbReference>
<reference evidence="4 5" key="1">
    <citation type="journal article" date="2021" name="J. Hered.">
        <title>A chromosome-level genome assembly of the parasitoid wasp, Cotesia glomerata (Hymenoptera: Braconidae).</title>
        <authorList>
            <person name="Pinto B.J."/>
            <person name="Weis J.J."/>
            <person name="Gamble T."/>
            <person name="Ode P.J."/>
            <person name="Paul R."/>
            <person name="Zaspel J.M."/>
        </authorList>
    </citation>
    <scope>NUCLEOTIDE SEQUENCE [LARGE SCALE GENOMIC DNA]</scope>
    <source>
        <strain evidence="4">CgM1</strain>
    </source>
</reference>
<dbReference type="SUPFAM" id="SSF48726">
    <property type="entry name" value="Immunoglobulin"/>
    <property type="match status" value="7"/>
</dbReference>
<dbReference type="PRINTS" id="PR01832">
    <property type="entry name" value="VEGFRECEPTOR"/>
</dbReference>
<dbReference type="SMART" id="SM00408">
    <property type="entry name" value="IGc2"/>
    <property type="match status" value="6"/>
</dbReference>
<feature type="domain" description="Ig-like" evidence="3">
    <location>
        <begin position="736"/>
        <end position="841"/>
    </location>
</feature>
<dbReference type="PANTHER" id="PTHR15360:SF4">
    <property type="entry name" value="PROTEIN KINASE DOMAIN-CONTAINING PROTEIN"/>
    <property type="match status" value="1"/>
</dbReference>
<protein>
    <recommendedName>
        <fullName evidence="2">Platelet-derived growth factor receptor-like protein</fullName>
    </recommendedName>
</protein>
<name>A0AAV7IUL4_COTGL</name>
<dbReference type="InterPro" id="IPR003598">
    <property type="entry name" value="Ig_sub2"/>
</dbReference>
<dbReference type="Gene3D" id="2.60.40.10">
    <property type="entry name" value="Immunoglobulins"/>
    <property type="match status" value="11"/>
</dbReference>
<dbReference type="SMART" id="SM00409">
    <property type="entry name" value="IG"/>
    <property type="match status" value="9"/>
</dbReference>
<dbReference type="EMBL" id="JAHXZJ010000747">
    <property type="protein sequence ID" value="KAH0557332.1"/>
    <property type="molecule type" value="Genomic_DNA"/>
</dbReference>
<dbReference type="InterPro" id="IPR013151">
    <property type="entry name" value="Immunoglobulin_dom"/>
</dbReference>
<gene>
    <name evidence="4" type="ORF">KQX54_004262</name>
</gene>
<dbReference type="InterPro" id="IPR003599">
    <property type="entry name" value="Ig_sub"/>
</dbReference>
<evidence type="ECO:0000313" key="5">
    <source>
        <dbReference type="Proteomes" id="UP000826195"/>
    </source>
</evidence>
<organism evidence="4 5">
    <name type="scientific">Cotesia glomerata</name>
    <name type="common">Lepidopteran parasitic wasp</name>
    <name type="synonym">Apanteles glomeratus</name>
    <dbReference type="NCBI Taxonomy" id="32391"/>
    <lineage>
        <taxon>Eukaryota</taxon>
        <taxon>Metazoa</taxon>
        <taxon>Ecdysozoa</taxon>
        <taxon>Arthropoda</taxon>
        <taxon>Hexapoda</taxon>
        <taxon>Insecta</taxon>
        <taxon>Pterygota</taxon>
        <taxon>Neoptera</taxon>
        <taxon>Endopterygota</taxon>
        <taxon>Hymenoptera</taxon>
        <taxon>Apocrita</taxon>
        <taxon>Ichneumonoidea</taxon>
        <taxon>Braconidae</taxon>
        <taxon>Microgastrinae</taxon>
        <taxon>Cotesia</taxon>
    </lineage>
</organism>
<feature type="domain" description="Ig-like" evidence="3">
    <location>
        <begin position="947"/>
        <end position="1040"/>
    </location>
</feature>
<comment type="subunit">
    <text evidence="1">Forms a complex composed of PDGFRL, TNK2 and GRB2.</text>
</comment>
<dbReference type="Proteomes" id="UP000826195">
    <property type="component" value="Unassembled WGS sequence"/>
</dbReference>
<dbReference type="Pfam" id="PF00047">
    <property type="entry name" value="ig"/>
    <property type="match status" value="1"/>
</dbReference>
<evidence type="ECO:0000313" key="4">
    <source>
        <dbReference type="EMBL" id="KAH0557332.1"/>
    </source>
</evidence>
<dbReference type="InterPro" id="IPR007110">
    <property type="entry name" value="Ig-like_dom"/>
</dbReference>
<feature type="domain" description="Ig-like" evidence="3">
    <location>
        <begin position="213"/>
        <end position="313"/>
    </location>
</feature>
<dbReference type="InterPro" id="IPR042495">
    <property type="entry name" value="PDGFRL"/>
</dbReference>
<feature type="domain" description="Ig-like" evidence="3">
    <location>
        <begin position="426"/>
        <end position="514"/>
    </location>
</feature>
<accession>A0AAV7IUL4</accession>
<evidence type="ECO:0000256" key="2">
    <source>
        <dbReference type="ARBA" id="ARBA00019671"/>
    </source>
</evidence>
<keyword evidence="5" id="KW-1185">Reference proteome</keyword>
<comment type="caution">
    <text evidence="4">The sequence shown here is derived from an EMBL/GenBank/DDBJ whole genome shotgun (WGS) entry which is preliminary data.</text>
</comment>
<dbReference type="PROSITE" id="PS50835">
    <property type="entry name" value="IG_LIKE"/>
    <property type="match status" value="5"/>
</dbReference>
<dbReference type="PANTHER" id="PTHR15360">
    <property type="entry name" value="PLATELET-DERIVED GROWTH FACTOR RECEPTOR LIKE"/>
    <property type="match status" value="1"/>
</dbReference>
<dbReference type="InterPro" id="IPR013783">
    <property type="entry name" value="Ig-like_fold"/>
</dbReference>
<evidence type="ECO:0000256" key="1">
    <source>
        <dbReference type="ARBA" id="ARBA00011360"/>
    </source>
</evidence>
<feature type="domain" description="Ig-like" evidence="3">
    <location>
        <begin position="1077"/>
        <end position="1177"/>
    </location>
</feature>
<sequence>MLVCLSELTIAPTGQIVINEGDSLEITCTASEDVDFFYPKFIPYLVDTSPSSITNETANGGSKFIFKRPKAVFGDTGYYGCVEASKNKRKLNLRDVYVTPETYDEIDIKWIYVYVKSDNHPLTFSGYVEFIEGSTGNDLVIPCRPTSPKYNVTLSDSVVDTATIFPMSKKLSYDPKIGFTINDFEKPDKRYFFCKVQEHHKEFGIVKATVSRPSQKLALGIYTDTLQQLTLGENFSMNCSIPSSGTFTDDVLYWKTPRKTQPIVKLMKELNSKGEDIYISELTIKNVTNDDVGEYKCSFYGSGPIQIVKANLQLHAENYLNVSTEDTEALNGTMIENGQPLDAWISVSAYPLPTFKWIDPKGNEILNNWTPQYYDVNSEKFFIKLKTRSLTLEDEGNYTLIVTNFASNDTFTFFIGISVKLQIFETDIIPIVEVSKGDEVKAECKVIGKPLPLISWKYSNHFTNLTENSPNNSSFKISSINNGVNKTKSTFELKAERTGKLICTACNEVDCVYSIVKIINVPVSMELKPEAPTTFRSISLDVGDPLTIDCKSSKKITFFYPEFDRNVVTSQENISTLVTDNGHTGRFERQQTTYSDSGWYGCSNLPEKYQIPIESYLPFTPDIYTDSDVQWIYVFVASTFRLFVDSPYFYQDNNGKYYVNGEVGKDVLLPCRPSSPDFNVKLYSAGKVIDAEFDPKKGMLMKNLKADSPLDYVCVIMLNDRLKKAIDFRIVIFDQPNFFEKPIITTKSPTHMEIGKTFKMDCSVSLSYNNNLFLTWVTPQTTNHMSRKFNVIPSYSHDVNSEIRYASYQLTIENVTAEDFGDYECRYFKYASIETAKVTLTPHERKHLELSISVPNGKFSVGGKEESILQVDVDAYPMPELHWYNPERKELPIPSKFKNFEVNGEKFTVDLSAHKFTLDDMGILTFTANNSAGTKNITFDVVVNSPPKTEGLKKQSSYSLNEEAKFHCRARGNPVPNIAWKYWDEHLNLVPIEFNQITEAGPKIGEVSSTVNVTINKGGFILCTANNVHGKDILREKIIIKKPTTSFKNSDFNETIEKDAGFLQIGIRDSDSGSKNPDIKNNASDIDLTNSSIKKNDFNLYKLGTVNQEIITTKGASVTMHCSALTDEFPDIEWFNNSNMLITDERIMISYTNVSQSHSSQLTISDVAKWDEGDYSCEGTMDDGLIIGNFYHLQVNGSVCCVLSVGNYAVVDNIASIFYVDTSPSSITNETAHGGSKFIFKRPKAVFGDTGYYGCVEASKKKLNLRDVYVTPENYDEIDIKWTYVYVKCN</sequence>
<evidence type="ECO:0000259" key="3">
    <source>
        <dbReference type="PROSITE" id="PS50835"/>
    </source>
</evidence>
<dbReference type="InterPro" id="IPR013098">
    <property type="entry name" value="Ig_I-set"/>
</dbReference>